<evidence type="ECO:0000256" key="1">
    <source>
        <dbReference type="SAM" id="MobiDB-lite"/>
    </source>
</evidence>
<feature type="region of interest" description="Disordered" evidence="1">
    <location>
        <begin position="46"/>
        <end position="65"/>
    </location>
</feature>
<evidence type="ECO:0000313" key="3">
    <source>
        <dbReference type="Proteomes" id="UP001189624"/>
    </source>
</evidence>
<gene>
    <name evidence="2" type="ORF">AYBTSS11_LOCUS8762</name>
</gene>
<name>A0AA86S1P4_9FABA</name>
<sequence length="65" mass="7417">MVDRTRLRKIDNELSRLEAQNSNFQERTEIQFSPISMKPSAFCIPPNHGNPVAQPVPTSAKRGFY</sequence>
<protein>
    <submittedName>
        <fullName evidence="2">Uncharacterized protein</fullName>
    </submittedName>
</protein>
<feature type="non-terminal residue" evidence="2">
    <location>
        <position position="65"/>
    </location>
</feature>
<dbReference type="AlphaFoldDB" id="A0AA86S1P4"/>
<dbReference type="Proteomes" id="UP001189624">
    <property type="component" value="Chromosome 3"/>
</dbReference>
<proteinExistence type="predicted"/>
<dbReference type="Gramene" id="rna-AYBTSS11_LOCUS8762">
    <property type="protein sequence ID" value="CAJ1938760.1"/>
    <property type="gene ID" value="gene-AYBTSS11_LOCUS8762"/>
</dbReference>
<accession>A0AA86S1P4</accession>
<evidence type="ECO:0000313" key="2">
    <source>
        <dbReference type="EMBL" id="CAJ1938760.1"/>
    </source>
</evidence>
<organism evidence="2 3">
    <name type="scientific">Sphenostylis stenocarpa</name>
    <dbReference type="NCBI Taxonomy" id="92480"/>
    <lineage>
        <taxon>Eukaryota</taxon>
        <taxon>Viridiplantae</taxon>
        <taxon>Streptophyta</taxon>
        <taxon>Embryophyta</taxon>
        <taxon>Tracheophyta</taxon>
        <taxon>Spermatophyta</taxon>
        <taxon>Magnoliopsida</taxon>
        <taxon>eudicotyledons</taxon>
        <taxon>Gunneridae</taxon>
        <taxon>Pentapetalae</taxon>
        <taxon>rosids</taxon>
        <taxon>fabids</taxon>
        <taxon>Fabales</taxon>
        <taxon>Fabaceae</taxon>
        <taxon>Papilionoideae</taxon>
        <taxon>50 kb inversion clade</taxon>
        <taxon>NPAAA clade</taxon>
        <taxon>indigoferoid/millettioid clade</taxon>
        <taxon>Phaseoleae</taxon>
        <taxon>Sphenostylis</taxon>
    </lineage>
</organism>
<reference evidence="2" key="1">
    <citation type="submission" date="2023-10" db="EMBL/GenBank/DDBJ databases">
        <authorList>
            <person name="Domelevo Entfellner J.-B."/>
        </authorList>
    </citation>
    <scope>NUCLEOTIDE SEQUENCE</scope>
</reference>
<keyword evidence="3" id="KW-1185">Reference proteome</keyword>
<dbReference type="EMBL" id="OY731400">
    <property type="protein sequence ID" value="CAJ1938760.1"/>
    <property type="molecule type" value="Genomic_DNA"/>
</dbReference>